<dbReference type="PROSITE" id="PS51284">
    <property type="entry name" value="DOC"/>
    <property type="match status" value="1"/>
</dbReference>
<feature type="domain" description="DOC" evidence="6">
    <location>
        <begin position="2"/>
        <end position="205"/>
    </location>
</feature>
<dbReference type="GO" id="GO:0005680">
    <property type="term" value="C:anaphase-promoting complex"/>
    <property type="evidence" value="ECO:0007669"/>
    <property type="project" value="InterPro"/>
</dbReference>
<dbReference type="InterPro" id="IPR004939">
    <property type="entry name" value="APC_su10/DOC_dom"/>
</dbReference>
<protein>
    <recommendedName>
        <fullName evidence="6">DOC domain-containing protein</fullName>
    </recommendedName>
</protein>
<keyword evidence="3" id="KW-0498">Mitosis</keyword>
<evidence type="ECO:0000256" key="2">
    <source>
        <dbReference type="ARBA" id="ARBA00022618"/>
    </source>
</evidence>
<dbReference type="OrthoDB" id="24948at2759"/>
<organism evidence="7 8">
    <name type="scientific">Nannochloropsis salina CCMP1776</name>
    <dbReference type="NCBI Taxonomy" id="1027361"/>
    <lineage>
        <taxon>Eukaryota</taxon>
        <taxon>Sar</taxon>
        <taxon>Stramenopiles</taxon>
        <taxon>Ochrophyta</taxon>
        <taxon>Eustigmatophyceae</taxon>
        <taxon>Eustigmatales</taxon>
        <taxon>Monodopsidaceae</taxon>
        <taxon>Microchloropsis</taxon>
        <taxon>Microchloropsis salina</taxon>
    </lineage>
</organism>
<dbReference type="EMBL" id="SDOX01000002">
    <property type="protein sequence ID" value="TFJ88368.1"/>
    <property type="molecule type" value="Genomic_DNA"/>
</dbReference>
<keyword evidence="4" id="KW-0833">Ubl conjugation pathway</keyword>
<keyword evidence="5" id="KW-0131">Cell cycle</keyword>
<dbReference type="InterPro" id="IPR016901">
    <property type="entry name" value="APC10/Doc1"/>
</dbReference>
<dbReference type="InterPro" id="IPR008979">
    <property type="entry name" value="Galactose-bd-like_sf"/>
</dbReference>
<keyword evidence="2" id="KW-0132">Cell division</keyword>
<dbReference type="CDD" id="cd08366">
    <property type="entry name" value="APC10"/>
    <property type="match status" value="1"/>
</dbReference>
<dbReference type="FunFam" id="2.60.120.260:FF:000122">
    <property type="entry name" value="Anaphase-promoting complex subunit 10"/>
    <property type="match status" value="1"/>
</dbReference>
<evidence type="ECO:0000256" key="3">
    <source>
        <dbReference type="ARBA" id="ARBA00022776"/>
    </source>
</evidence>
<dbReference type="PANTHER" id="PTHR12936:SF0">
    <property type="entry name" value="ANAPHASE-PROMOTING COMPLEX SUBUNIT 10"/>
    <property type="match status" value="1"/>
</dbReference>
<dbReference type="PANTHER" id="PTHR12936">
    <property type="entry name" value="ANAPHASE-PROMOTING COMPLEX 10"/>
    <property type="match status" value="1"/>
</dbReference>
<sequence length="221" mass="24261">MAPVGTETSLITTTSPAASAKELRDIGHEAVWSLSTAKPGNGVEQIRDDDMDTYWQSDGAQPHLINVQFHKKMTILEVSLYLDYSLDESYTPKKISIKAGTTFHDLVEIQTVNLKEPQGWVKVPVRNPYADRPSGADTVGDATAGDPVGGVLRAFFLQISIIAMHQNGRDTHVRQVKVYGPRYSQASFCSHSRVEGIASLDTYGTMPEFTSAELAQFSTVR</sequence>
<dbReference type="AlphaFoldDB" id="A0A4D9DHL9"/>
<reference evidence="7 8" key="1">
    <citation type="submission" date="2019-01" db="EMBL/GenBank/DDBJ databases">
        <title>Nuclear Genome Assembly of the Microalgal Biofuel strain Nannochloropsis salina CCMP1776.</title>
        <authorList>
            <person name="Hovde B."/>
        </authorList>
    </citation>
    <scope>NUCLEOTIDE SEQUENCE [LARGE SCALE GENOMIC DNA]</scope>
    <source>
        <strain evidence="7 8">CCMP1776</strain>
    </source>
</reference>
<comment type="caution">
    <text evidence="7">The sequence shown here is derived from an EMBL/GenBank/DDBJ whole genome shotgun (WGS) entry which is preliminary data.</text>
</comment>
<evidence type="ECO:0000256" key="4">
    <source>
        <dbReference type="ARBA" id="ARBA00022786"/>
    </source>
</evidence>
<evidence type="ECO:0000313" key="7">
    <source>
        <dbReference type="EMBL" id="TFJ88368.1"/>
    </source>
</evidence>
<evidence type="ECO:0000256" key="5">
    <source>
        <dbReference type="ARBA" id="ARBA00023306"/>
    </source>
</evidence>
<dbReference type="GO" id="GO:0070979">
    <property type="term" value="P:protein K11-linked ubiquitination"/>
    <property type="evidence" value="ECO:0007669"/>
    <property type="project" value="TreeGrafter"/>
</dbReference>
<dbReference type="Gene3D" id="2.60.120.260">
    <property type="entry name" value="Galactose-binding domain-like"/>
    <property type="match status" value="1"/>
</dbReference>
<keyword evidence="8" id="KW-1185">Reference proteome</keyword>
<dbReference type="GO" id="GO:0051301">
    <property type="term" value="P:cell division"/>
    <property type="evidence" value="ECO:0007669"/>
    <property type="project" value="UniProtKB-KW"/>
</dbReference>
<dbReference type="GO" id="GO:0031145">
    <property type="term" value="P:anaphase-promoting complex-dependent catabolic process"/>
    <property type="evidence" value="ECO:0007669"/>
    <property type="project" value="InterPro"/>
</dbReference>
<dbReference type="Proteomes" id="UP000355283">
    <property type="component" value="Unassembled WGS sequence"/>
</dbReference>
<gene>
    <name evidence="7" type="ORF">NSK_000717</name>
</gene>
<proteinExistence type="inferred from homology"/>
<evidence type="ECO:0000256" key="1">
    <source>
        <dbReference type="ARBA" id="ARBA00006762"/>
    </source>
</evidence>
<comment type="similarity">
    <text evidence="1">Belongs to the APC10 family.</text>
</comment>
<accession>A0A4D9DHL9</accession>
<dbReference type="SUPFAM" id="SSF49785">
    <property type="entry name" value="Galactose-binding domain-like"/>
    <property type="match status" value="1"/>
</dbReference>
<name>A0A4D9DHL9_9STRA</name>
<dbReference type="Pfam" id="PF03256">
    <property type="entry name" value="ANAPC10"/>
    <property type="match status" value="1"/>
</dbReference>
<dbReference type="SMART" id="SM01337">
    <property type="entry name" value="APC10"/>
    <property type="match status" value="1"/>
</dbReference>
<evidence type="ECO:0000259" key="6">
    <source>
        <dbReference type="PROSITE" id="PS51284"/>
    </source>
</evidence>
<evidence type="ECO:0000313" key="8">
    <source>
        <dbReference type="Proteomes" id="UP000355283"/>
    </source>
</evidence>